<feature type="transmembrane region" description="Helical" evidence="10">
    <location>
        <begin position="114"/>
        <end position="143"/>
    </location>
</feature>
<evidence type="ECO:0000256" key="3">
    <source>
        <dbReference type="ARBA" id="ARBA00022679"/>
    </source>
</evidence>
<keyword evidence="9" id="KW-1208">Phospholipid metabolism</keyword>
<dbReference type="GO" id="GO:0005886">
    <property type="term" value="C:plasma membrane"/>
    <property type="evidence" value="ECO:0007669"/>
    <property type="project" value="InterPro"/>
</dbReference>
<evidence type="ECO:0000256" key="9">
    <source>
        <dbReference type="ARBA" id="ARBA00023264"/>
    </source>
</evidence>
<evidence type="ECO:0000256" key="2">
    <source>
        <dbReference type="ARBA" id="ARBA00022516"/>
    </source>
</evidence>
<accession>A0A926D878</accession>
<feature type="transmembrane region" description="Helical" evidence="10">
    <location>
        <begin position="81"/>
        <end position="102"/>
    </location>
</feature>
<feature type="transmembrane region" description="Helical" evidence="10">
    <location>
        <begin position="55"/>
        <end position="75"/>
    </location>
</feature>
<evidence type="ECO:0000256" key="1">
    <source>
        <dbReference type="ARBA" id="ARBA00022475"/>
    </source>
</evidence>
<evidence type="ECO:0000313" key="12">
    <source>
        <dbReference type="Proteomes" id="UP000651482"/>
    </source>
</evidence>
<dbReference type="InterPro" id="IPR003811">
    <property type="entry name" value="G3P_acylTferase_PlsY"/>
</dbReference>
<dbReference type="Pfam" id="PF02660">
    <property type="entry name" value="G3P_acyltransf"/>
    <property type="match status" value="1"/>
</dbReference>
<keyword evidence="5 10" id="KW-1133">Transmembrane helix</keyword>
<dbReference type="PANTHER" id="PTHR30309:SF0">
    <property type="entry name" value="GLYCEROL-3-PHOSPHATE ACYLTRANSFERASE-RELATED"/>
    <property type="match status" value="1"/>
</dbReference>
<keyword evidence="6" id="KW-0443">Lipid metabolism</keyword>
<evidence type="ECO:0000256" key="5">
    <source>
        <dbReference type="ARBA" id="ARBA00022989"/>
    </source>
</evidence>
<dbReference type="SMART" id="SM01207">
    <property type="entry name" value="G3P_acyltransf"/>
    <property type="match status" value="1"/>
</dbReference>
<organism evidence="11 12">
    <name type="scientific">Yeguia hominis</name>
    <dbReference type="NCBI Taxonomy" id="2763662"/>
    <lineage>
        <taxon>Bacteria</taxon>
        <taxon>Bacillati</taxon>
        <taxon>Bacillota</taxon>
        <taxon>Clostridia</taxon>
        <taxon>Eubacteriales</taxon>
        <taxon>Yeguiaceae</taxon>
        <taxon>Yeguia</taxon>
    </lineage>
</organism>
<dbReference type="PANTHER" id="PTHR30309">
    <property type="entry name" value="INNER MEMBRANE PROTEIN YGIH"/>
    <property type="match status" value="1"/>
</dbReference>
<dbReference type="EMBL" id="JACRSN010000004">
    <property type="protein sequence ID" value="MBC8533203.1"/>
    <property type="molecule type" value="Genomic_DNA"/>
</dbReference>
<evidence type="ECO:0000256" key="7">
    <source>
        <dbReference type="ARBA" id="ARBA00023136"/>
    </source>
</evidence>
<dbReference type="GO" id="GO:0043772">
    <property type="term" value="F:acyl-phosphate glycerol-3-phosphate acyltransferase activity"/>
    <property type="evidence" value="ECO:0007669"/>
    <property type="project" value="InterPro"/>
</dbReference>
<keyword evidence="7 10" id="KW-0472">Membrane</keyword>
<keyword evidence="8" id="KW-0594">Phospholipid biosynthesis</keyword>
<keyword evidence="3" id="KW-0808">Transferase</keyword>
<reference evidence="11" key="1">
    <citation type="submission" date="2020-08" db="EMBL/GenBank/DDBJ databases">
        <title>Genome public.</title>
        <authorList>
            <person name="Liu C."/>
            <person name="Sun Q."/>
        </authorList>
    </citation>
    <scope>NUCLEOTIDE SEQUENCE</scope>
    <source>
        <strain evidence="11">NSJ-40</strain>
    </source>
</reference>
<keyword evidence="1" id="KW-1003">Cell membrane</keyword>
<evidence type="ECO:0000256" key="6">
    <source>
        <dbReference type="ARBA" id="ARBA00023098"/>
    </source>
</evidence>
<keyword evidence="12" id="KW-1185">Reference proteome</keyword>
<feature type="transmembrane region" description="Helical" evidence="10">
    <location>
        <begin position="6"/>
        <end position="24"/>
    </location>
</feature>
<feature type="transmembrane region" description="Helical" evidence="10">
    <location>
        <begin position="155"/>
        <end position="182"/>
    </location>
</feature>
<evidence type="ECO:0000256" key="4">
    <source>
        <dbReference type="ARBA" id="ARBA00022692"/>
    </source>
</evidence>
<evidence type="ECO:0000256" key="10">
    <source>
        <dbReference type="SAM" id="Phobius"/>
    </source>
</evidence>
<keyword evidence="2" id="KW-0444">Lipid biosynthesis</keyword>
<comment type="caution">
    <text evidence="11">The sequence shown here is derived from an EMBL/GenBank/DDBJ whole genome shotgun (WGS) entry which is preliminary data.</text>
</comment>
<proteinExistence type="predicted"/>
<name>A0A926D878_9FIRM</name>
<dbReference type="RefSeq" id="WP_249318552.1">
    <property type="nucleotide sequence ID" value="NZ_JACRSN010000004.1"/>
</dbReference>
<keyword evidence="11" id="KW-0012">Acyltransferase</keyword>
<dbReference type="GO" id="GO:0008654">
    <property type="term" value="P:phospholipid biosynthetic process"/>
    <property type="evidence" value="ECO:0007669"/>
    <property type="project" value="UniProtKB-KW"/>
</dbReference>
<gene>
    <name evidence="11" type="ORF">IAG03_04145</name>
</gene>
<evidence type="ECO:0000313" key="11">
    <source>
        <dbReference type="EMBL" id="MBC8533203.1"/>
    </source>
</evidence>
<dbReference type="AlphaFoldDB" id="A0A926D878"/>
<evidence type="ECO:0000256" key="8">
    <source>
        <dbReference type="ARBA" id="ARBA00023209"/>
    </source>
</evidence>
<dbReference type="Proteomes" id="UP000651482">
    <property type="component" value="Unassembled WGS sequence"/>
</dbReference>
<protein>
    <submittedName>
        <fullName evidence="11">Glycerol-3-phosphate acyltransferase</fullName>
    </submittedName>
</protein>
<keyword evidence="4 10" id="KW-0812">Transmembrane</keyword>
<sequence>MIWQYLLFMAMGFLSGSVLYSYLLPKWLRGIDILALSDDQNPGTANAMKFAGAPVGFLCLFMDLLKGFLPVWLALHTLSPFHPLFSLVLAAPALGHAFSPILQGKGGKAIAVSFGTLLAFLPDFILLLLLAGFYIFFSVILVIHPNERRTVATFLLFAAAQIFLPHPIPVKIGMLLIADVVIYKNWRDAFGKAPSEEPEAPEPVPPDKMAF</sequence>